<reference evidence="1 2" key="1">
    <citation type="submission" date="2014-11" db="EMBL/GenBank/DDBJ databases">
        <title>Genetic blueprint of the zoonotic pathogen Toxocara canis.</title>
        <authorList>
            <person name="Zhu X.-Q."/>
            <person name="Korhonen P.K."/>
            <person name="Cai H."/>
            <person name="Young N.D."/>
            <person name="Nejsum P."/>
            <person name="von Samson-Himmelstjerna G."/>
            <person name="Boag P.R."/>
            <person name="Tan P."/>
            <person name="Li Q."/>
            <person name="Min J."/>
            <person name="Yang Y."/>
            <person name="Wang X."/>
            <person name="Fang X."/>
            <person name="Hall R.S."/>
            <person name="Hofmann A."/>
            <person name="Sternberg P.W."/>
            <person name="Jex A.R."/>
            <person name="Gasser R.B."/>
        </authorList>
    </citation>
    <scope>NUCLEOTIDE SEQUENCE [LARGE SCALE GENOMIC DNA]</scope>
    <source>
        <strain evidence="1">PN_DK_2014</strain>
    </source>
</reference>
<evidence type="ECO:0000313" key="2">
    <source>
        <dbReference type="Proteomes" id="UP000031036"/>
    </source>
</evidence>
<dbReference type="EMBL" id="JPKZ01000903">
    <property type="protein sequence ID" value="KHN84751.1"/>
    <property type="molecule type" value="Genomic_DNA"/>
</dbReference>
<dbReference type="Gene3D" id="3.40.1280.30">
    <property type="match status" value="1"/>
</dbReference>
<dbReference type="AlphaFoldDB" id="A0A0B2VMP5"/>
<comment type="caution">
    <text evidence="1">The sequence shown here is derived from an EMBL/GenBank/DDBJ whole genome shotgun (WGS) entry which is preliminary data.</text>
</comment>
<gene>
    <name evidence="1" type="ORF">Tcan_04294</name>
</gene>
<proteinExistence type="predicted"/>
<evidence type="ECO:0000313" key="1">
    <source>
        <dbReference type="EMBL" id="KHN84751.1"/>
    </source>
</evidence>
<accession>A0A0B2VMP5</accession>
<dbReference type="InterPro" id="IPR038459">
    <property type="entry name" value="MT_TRM10-typ_sf"/>
</dbReference>
<protein>
    <submittedName>
        <fullName evidence="1">Uncharacterized protein</fullName>
    </submittedName>
</protein>
<organism evidence="1 2">
    <name type="scientific">Toxocara canis</name>
    <name type="common">Canine roundworm</name>
    <dbReference type="NCBI Taxonomy" id="6265"/>
    <lineage>
        <taxon>Eukaryota</taxon>
        <taxon>Metazoa</taxon>
        <taxon>Ecdysozoa</taxon>
        <taxon>Nematoda</taxon>
        <taxon>Chromadorea</taxon>
        <taxon>Rhabditida</taxon>
        <taxon>Spirurina</taxon>
        <taxon>Ascaridomorpha</taxon>
        <taxon>Ascaridoidea</taxon>
        <taxon>Toxocaridae</taxon>
        <taxon>Toxocara</taxon>
    </lineage>
</organism>
<keyword evidence="2" id="KW-1185">Reference proteome</keyword>
<dbReference type="OrthoDB" id="278300at2759"/>
<name>A0A0B2VMP5_TOXCA</name>
<dbReference type="Proteomes" id="UP000031036">
    <property type="component" value="Unassembled WGS sequence"/>
</dbReference>
<dbReference type="STRING" id="6265.A0A0B2VMP5"/>
<sequence>MIDVEQHSNDSNGDDSVEADRHNESILHFCVQFDEVLQCMKRTNEIDADIPKDILKRKEARYKRLIEYRRLKRKDERRRRRQRKANVDVECFRLDFELNVIVDLAFTDAMNGKELGKLVRQMGRVWGIQKRYIGLKTTLLSPCKKFLEESRRVLTGFDSFQWNISFSDVQAGIPNLPALLVIISFVLRIQSRKTSFDIL</sequence>